<evidence type="ECO:0000313" key="2">
    <source>
        <dbReference type="Proteomes" id="UP000537204"/>
    </source>
</evidence>
<organism evidence="1 2">
    <name type="scientific">Pedobacter cryoconitis</name>
    <dbReference type="NCBI Taxonomy" id="188932"/>
    <lineage>
        <taxon>Bacteria</taxon>
        <taxon>Pseudomonadati</taxon>
        <taxon>Bacteroidota</taxon>
        <taxon>Sphingobacteriia</taxon>
        <taxon>Sphingobacteriales</taxon>
        <taxon>Sphingobacteriaceae</taxon>
        <taxon>Pedobacter</taxon>
    </lineage>
</organism>
<proteinExistence type="predicted"/>
<dbReference type="AlphaFoldDB" id="A0A7W8ZK68"/>
<sequence>MSSIKYFSKNLSETSGSSRWFATDGDMEFSAIKEMGLQSNQKVKYDNYTPPEKGSDEYEVEVVATKSKLEKGYNAEGTGPLVDGLIFGGAYVFEATLFKNGKIPTDFSTIKWAYSYEGENGKVEGDLDGHTGKKIGVSLLDPGLCGRNLTIYAYINSKESGGSVTTWVHYRFRYFSRQDIKNELAERLKRNYLIDQNNTSLCGMAAIYYVFLRVAPADFEKIALELHQKGEIKLNNYTIKPASSMYEMAPLAENEDYPAIREYSSGTKLKVPLLMPKVDWIVLASTRSSESNLGYSGKSGETVSAINWGSVMLKLMKELMGYTTIIDNTAISTIDKYPEILTTMQEEYNQGYQIIMLINSNMLSKKDSWINLTNWHYIVFEGNLCIDEKMKECSFNYFSWGKLVPADTFSKAVFNSNFYGYYKIKK</sequence>
<dbReference type="EMBL" id="JACHCE010000002">
    <property type="protein sequence ID" value="MBB5635372.1"/>
    <property type="molecule type" value="Genomic_DNA"/>
</dbReference>
<reference evidence="1 2" key="1">
    <citation type="submission" date="2020-08" db="EMBL/GenBank/DDBJ databases">
        <title>Genomic Encyclopedia of Type Strains, Phase IV (KMG-V): Genome sequencing to study the core and pangenomes of soil and plant-associated prokaryotes.</title>
        <authorList>
            <person name="Whitman W."/>
        </authorList>
    </citation>
    <scope>NUCLEOTIDE SEQUENCE [LARGE SCALE GENOMIC DNA]</scope>
    <source>
        <strain evidence="1 2">S3M1</strain>
    </source>
</reference>
<evidence type="ECO:0000313" key="1">
    <source>
        <dbReference type="EMBL" id="MBB5635372.1"/>
    </source>
</evidence>
<dbReference type="Proteomes" id="UP000537204">
    <property type="component" value="Unassembled WGS sequence"/>
</dbReference>
<name>A0A7W8ZK68_9SPHI</name>
<comment type="caution">
    <text evidence="1">The sequence shown here is derived from an EMBL/GenBank/DDBJ whole genome shotgun (WGS) entry which is preliminary data.</text>
</comment>
<dbReference type="RefSeq" id="WP_183880057.1">
    <property type="nucleotide sequence ID" value="NZ_JACHCE010000002.1"/>
</dbReference>
<protein>
    <submittedName>
        <fullName evidence="1">Uncharacterized protein</fullName>
    </submittedName>
</protein>
<gene>
    <name evidence="1" type="ORF">HDE68_001260</name>
</gene>
<accession>A0A7W8ZK68</accession>